<feature type="transmembrane region" description="Helical" evidence="1">
    <location>
        <begin position="260"/>
        <end position="277"/>
    </location>
</feature>
<evidence type="ECO:0000313" key="3">
    <source>
        <dbReference type="EMBL" id="CAE8679953.1"/>
    </source>
</evidence>
<keyword evidence="1" id="KW-1133">Transmembrane helix</keyword>
<dbReference type="Proteomes" id="UP000654075">
    <property type="component" value="Unassembled WGS sequence"/>
</dbReference>
<evidence type="ECO:0000313" key="2">
    <source>
        <dbReference type="EMBL" id="CAE8609442.1"/>
    </source>
</evidence>
<comment type="caution">
    <text evidence="2">The sequence shown here is derived from an EMBL/GenBank/DDBJ whole genome shotgun (WGS) entry which is preliminary data.</text>
</comment>
<keyword evidence="1" id="KW-0812">Transmembrane</keyword>
<feature type="transmembrane region" description="Helical" evidence="1">
    <location>
        <begin position="225"/>
        <end position="248"/>
    </location>
</feature>
<dbReference type="AlphaFoldDB" id="A0A813F5B4"/>
<feature type="transmembrane region" description="Helical" evidence="1">
    <location>
        <begin position="289"/>
        <end position="315"/>
    </location>
</feature>
<feature type="transmembrane region" description="Helical" evidence="1">
    <location>
        <begin position="129"/>
        <end position="149"/>
    </location>
</feature>
<evidence type="ECO:0000313" key="4">
    <source>
        <dbReference type="Proteomes" id="UP000654075"/>
    </source>
</evidence>
<feature type="transmembrane region" description="Helical" evidence="1">
    <location>
        <begin position="87"/>
        <end position="109"/>
    </location>
</feature>
<dbReference type="EMBL" id="CAJNNW010025810">
    <property type="protein sequence ID" value="CAE8679953.1"/>
    <property type="molecule type" value="Genomic_DNA"/>
</dbReference>
<accession>A0A813F5B4</accession>
<dbReference type="Proteomes" id="UP000626109">
    <property type="component" value="Unassembled WGS sequence"/>
</dbReference>
<organism evidence="2 4">
    <name type="scientific">Polarella glacialis</name>
    <name type="common">Dinoflagellate</name>
    <dbReference type="NCBI Taxonomy" id="89957"/>
    <lineage>
        <taxon>Eukaryota</taxon>
        <taxon>Sar</taxon>
        <taxon>Alveolata</taxon>
        <taxon>Dinophyceae</taxon>
        <taxon>Suessiales</taxon>
        <taxon>Suessiaceae</taxon>
        <taxon>Polarella</taxon>
    </lineage>
</organism>
<evidence type="ECO:0000256" key="1">
    <source>
        <dbReference type="SAM" id="Phobius"/>
    </source>
</evidence>
<reference evidence="2" key="1">
    <citation type="submission" date="2021-02" db="EMBL/GenBank/DDBJ databases">
        <authorList>
            <person name="Dougan E. K."/>
            <person name="Rhodes N."/>
            <person name="Thang M."/>
            <person name="Chan C."/>
        </authorList>
    </citation>
    <scope>NUCLEOTIDE SEQUENCE</scope>
</reference>
<feature type="transmembrane region" description="Helical" evidence="1">
    <location>
        <begin position="195"/>
        <end position="213"/>
    </location>
</feature>
<protein>
    <submittedName>
        <fullName evidence="2">Uncharacterized protein</fullName>
    </submittedName>
</protein>
<gene>
    <name evidence="2" type="ORF">PGLA1383_LOCUS27269</name>
    <name evidence="3" type="ORF">PGLA2088_LOCUS21636</name>
</gene>
<keyword evidence="1" id="KW-0472">Membrane</keyword>
<feature type="transmembrane region" description="Helical" evidence="1">
    <location>
        <begin position="55"/>
        <end position="75"/>
    </location>
</feature>
<dbReference type="EMBL" id="CAJNNV010024317">
    <property type="protein sequence ID" value="CAE8609442.1"/>
    <property type="molecule type" value="Genomic_DNA"/>
</dbReference>
<keyword evidence="4" id="KW-1185">Reference proteome</keyword>
<proteinExistence type="predicted"/>
<sequence>MADALVSSSVESRFSVAGSSAEGSQRRPVHEAAAFATNIAFLVFDIGWVPNNPTLVLLGVVPGTLLQSFCIRVSIKYDSSSQTAVQVSMLLWMVGNCFWAGSELIWPPAGWVADIPCLVNLDRQYNAPAILISTCVMVMAGMVLMATYLRHLLQRRKRFSGIALTRSVLSAGQELPQQLERSFLREPVEAELQGWHALFYVLLFLLANVFWSGGNWFQLVGGSDAIVACAVLVFISGIISLSWGGQILFYEVREKRCKSILSIGGDMLWVAGNIVWVGTDLLSQFESEWFSQLLIDTTLGLFYTAGAVMVLSLFASDPGAGCRASHAGVHSVVICSLRQASQVGDDFSF</sequence>
<name>A0A813F5B4_POLGL</name>